<organism evidence="3">
    <name type="scientific">Alexandrium monilatum</name>
    <dbReference type="NCBI Taxonomy" id="311494"/>
    <lineage>
        <taxon>Eukaryota</taxon>
        <taxon>Sar</taxon>
        <taxon>Alveolata</taxon>
        <taxon>Dinophyceae</taxon>
        <taxon>Gonyaulacales</taxon>
        <taxon>Pyrocystaceae</taxon>
        <taxon>Alexandrium</taxon>
    </lineage>
</organism>
<keyword evidence="2" id="KW-0472">Membrane</keyword>
<keyword evidence="2" id="KW-1133">Transmembrane helix</keyword>
<evidence type="ECO:0000313" key="3">
    <source>
        <dbReference type="EMBL" id="CAE4645002.1"/>
    </source>
</evidence>
<feature type="compositionally biased region" description="Gly residues" evidence="1">
    <location>
        <begin position="419"/>
        <end position="435"/>
    </location>
</feature>
<accession>A0A7S4SGI2</accession>
<protein>
    <recommendedName>
        <fullName evidence="4">PAS domain-containing protein</fullName>
    </recommendedName>
</protein>
<gene>
    <name evidence="3" type="ORF">AMON00008_LOCUS49912</name>
</gene>
<feature type="transmembrane region" description="Helical" evidence="2">
    <location>
        <begin position="77"/>
        <end position="97"/>
    </location>
</feature>
<dbReference type="AlphaFoldDB" id="A0A7S4SGI2"/>
<sequence length="545" mass="59242">MASLVVAKSTELSLGFALLACLFAIAAKRLWLNRTWLLSLLGDLRSRLCARPEKESLLEQRVRAECTVFGLERARHLTSIATVILMFRQLLYVMSLLGDEGVTTVQELAIAYVYRILVALMSLCPSAITCRTLDAVYSLVIAILFVMALEVDGALVTTHASPQECRTSVLMLTFFWTFINTRRWLNAAWLTAIGVAHATTVSSPNISFFLMCHLGIFVSVHIIDHTVTATVRAKLLAAESSMQLVAVRTLLNSICDAVVEIDGSFRLLEHYPKLSNILLHSPASSLRDAALDELIPSEEERQSFARRMGAGSEAPTHADVFHTRLRDSSGTHVAVDLFCVPLRGLDKRRGHLLGVREFTDVAPLAPPPQREPPQTAAPLPRPTVQQLWSGTPAASARGDVRSHGSRSCGSGPSRHSGGQRAGGGESSCSTRGGGRPAAAAVETNGAVKTTLLRSTLVTWRSRRPPGACCNFHTEVAEAQRVLCLMASGLCIPQFGPDTPWQCQRCEVAAEIFRPKRPSPCCRMCEAMTSEELGFANPSTECIVAL</sequence>
<evidence type="ECO:0000256" key="2">
    <source>
        <dbReference type="SAM" id="Phobius"/>
    </source>
</evidence>
<keyword evidence="2" id="KW-0812">Transmembrane</keyword>
<evidence type="ECO:0008006" key="4">
    <source>
        <dbReference type="Google" id="ProtNLM"/>
    </source>
</evidence>
<name>A0A7S4SGI2_9DINO</name>
<feature type="transmembrane region" description="Helical" evidence="2">
    <location>
        <begin position="109"/>
        <end position="129"/>
    </location>
</feature>
<feature type="transmembrane region" description="Helical" evidence="2">
    <location>
        <begin position="135"/>
        <end position="156"/>
    </location>
</feature>
<reference evidence="3" key="1">
    <citation type="submission" date="2021-01" db="EMBL/GenBank/DDBJ databases">
        <authorList>
            <person name="Corre E."/>
            <person name="Pelletier E."/>
            <person name="Niang G."/>
            <person name="Scheremetjew M."/>
            <person name="Finn R."/>
            <person name="Kale V."/>
            <person name="Holt S."/>
            <person name="Cochrane G."/>
            <person name="Meng A."/>
            <person name="Brown T."/>
            <person name="Cohen L."/>
        </authorList>
    </citation>
    <scope>NUCLEOTIDE SEQUENCE</scope>
    <source>
        <strain evidence="3">CCMP3105</strain>
    </source>
</reference>
<feature type="region of interest" description="Disordered" evidence="1">
    <location>
        <begin position="362"/>
        <end position="441"/>
    </location>
</feature>
<dbReference type="EMBL" id="HBNR01070471">
    <property type="protein sequence ID" value="CAE4645002.1"/>
    <property type="molecule type" value="Transcribed_RNA"/>
</dbReference>
<evidence type="ECO:0000256" key="1">
    <source>
        <dbReference type="SAM" id="MobiDB-lite"/>
    </source>
</evidence>
<proteinExistence type="predicted"/>